<feature type="compositionally biased region" description="Basic residues" evidence="1">
    <location>
        <begin position="113"/>
        <end position="125"/>
    </location>
</feature>
<dbReference type="PANTHER" id="PTHR36121:SF1">
    <property type="entry name" value="PROTEIN SXY"/>
    <property type="match status" value="1"/>
</dbReference>
<evidence type="ECO:0000256" key="1">
    <source>
        <dbReference type="SAM" id="MobiDB-lite"/>
    </source>
</evidence>
<dbReference type="Proteomes" id="UP000829194">
    <property type="component" value="Chromosome"/>
</dbReference>
<dbReference type="InterPro" id="IPR047525">
    <property type="entry name" value="TfoX-like"/>
</dbReference>
<gene>
    <name evidence="3" type="ORF">MOV92_06735</name>
</gene>
<name>A0ABY3XH14_9GAMM</name>
<feature type="domain" description="TfoX N-terminal" evidence="2">
    <location>
        <begin position="12"/>
        <end position="103"/>
    </location>
</feature>
<evidence type="ECO:0000259" key="2">
    <source>
        <dbReference type="Pfam" id="PF04993"/>
    </source>
</evidence>
<sequence length="125" mass="13812">MSNDLIAHLQDLASDFGALSARRMFGGHGIYHDGVMIGLVSGEVLYLKTDADTQERFRVAGSGPFMYTRRGETVPTSYWSVPEAAMDSPQDMRPWLRLAFEAALRKANAAPVKRPRSSKRPGAKK</sequence>
<dbReference type="Gene3D" id="3.30.1460.30">
    <property type="entry name" value="YgaC/TfoX-N like chaperone"/>
    <property type="match status" value="1"/>
</dbReference>
<dbReference type="Pfam" id="PF04993">
    <property type="entry name" value="TfoX_N"/>
    <property type="match status" value="1"/>
</dbReference>
<dbReference type="PANTHER" id="PTHR36121">
    <property type="entry name" value="PROTEIN SXY"/>
    <property type="match status" value="1"/>
</dbReference>
<accession>A0ABY3XH14</accession>
<reference evidence="3 4" key="1">
    <citation type="submission" date="2022-03" db="EMBL/GenBank/DDBJ databases">
        <title>Complete genome sequence of Lysobacter capsici VKM B-2533 and Lysobacter gummosus 10.1.1, promising sources of lytic agents.</title>
        <authorList>
            <person name="Tarlachkov S.V."/>
            <person name="Kudryakova I.V."/>
            <person name="Afoshin A.S."/>
            <person name="Leontyevskaya E.A."/>
            <person name="Leontyevskaya N.V."/>
        </authorList>
    </citation>
    <scope>NUCLEOTIDE SEQUENCE [LARGE SCALE GENOMIC DNA]</scope>
    <source>
        <strain evidence="3 4">10.1.1</strain>
    </source>
</reference>
<dbReference type="EMBL" id="CP093547">
    <property type="protein sequence ID" value="UNP30943.1"/>
    <property type="molecule type" value="Genomic_DNA"/>
</dbReference>
<organism evidence="3 4">
    <name type="scientific">Lysobacter gummosus</name>
    <dbReference type="NCBI Taxonomy" id="262324"/>
    <lineage>
        <taxon>Bacteria</taxon>
        <taxon>Pseudomonadati</taxon>
        <taxon>Pseudomonadota</taxon>
        <taxon>Gammaproteobacteria</taxon>
        <taxon>Lysobacterales</taxon>
        <taxon>Lysobacteraceae</taxon>
        <taxon>Lysobacter</taxon>
    </lineage>
</organism>
<keyword evidence="4" id="KW-1185">Reference proteome</keyword>
<protein>
    <submittedName>
        <fullName evidence="3">TfoX/Sxy family protein</fullName>
    </submittedName>
</protein>
<evidence type="ECO:0000313" key="3">
    <source>
        <dbReference type="EMBL" id="UNP30943.1"/>
    </source>
</evidence>
<feature type="region of interest" description="Disordered" evidence="1">
    <location>
        <begin position="106"/>
        <end position="125"/>
    </location>
</feature>
<dbReference type="InterPro" id="IPR007076">
    <property type="entry name" value="TfoX_N"/>
</dbReference>
<evidence type="ECO:0000313" key="4">
    <source>
        <dbReference type="Proteomes" id="UP000829194"/>
    </source>
</evidence>
<dbReference type="RefSeq" id="WP_057942125.1">
    <property type="nucleotide sequence ID" value="NZ_CP011131.1"/>
</dbReference>
<dbReference type="SUPFAM" id="SSF159894">
    <property type="entry name" value="YgaC/TfoX-N like"/>
    <property type="match status" value="1"/>
</dbReference>
<proteinExistence type="predicted"/>